<dbReference type="EMBL" id="CABFNS010000893">
    <property type="protein sequence ID" value="VUC34741.1"/>
    <property type="molecule type" value="Genomic_DNA"/>
</dbReference>
<accession>A0ABY6UX84</accession>
<dbReference type="InterPro" id="IPR041542">
    <property type="entry name" value="GH43_C2"/>
</dbReference>
<dbReference type="SUPFAM" id="SSF49899">
    <property type="entry name" value="Concanavalin A-like lectins/glucanases"/>
    <property type="match status" value="1"/>
</dbReference>
<dbReference type="Gene3D" id="2.115.10.20">
    <property type="entry name" value="Glycosyl hydrolase domain, family 43"/>
    <property type="match status" value="1"/>
</dbReference>
<name>A0ABY6UX84_BIOOC</name>
<feature type="chain" id="PRO_5046565594" description="Beta-xylosidase C-terminal Concanavalin A-like domain-containing protein" evidence="5">
    <location>
        <begin position="22"/>
        <end position="526"/>
    </location>
</feature>
<evidence type="ECO:0000313" key="7">
    <source>
        <dbReference type="EMBL" id="VUC34741.1"/>
    </source>
</evidence>
<sequence length="526" mass="58204">MIIISLISVLFLLGHVRQSHSQSTNSTFFNPVLPGLHSDPSCTRVDEIFYCVTSSFISFPGLPVWASKDLINWRLVSYVWDRDSQLPGISWNTRGQQHGMYAPTIRYHAGEFFVICQYFGISGGVIGVIFRTADPLGPWSDPVRFKPSRIDPDLFWDTDGKVYTAMHGIVLQEINLETGSLTSPVTIWNGTGGIWPEGPHIYKRDGWYYLLIAEGGTGLNHSMNIARSEDIWGPYESFEENPILTNRGTGAYFQTVGHGDLFTDVSGNWWGICHATRSGPEYIHYPMGREAVLFPVKWEQGEWPTVDPVKGAMEGWALPPRSRDVPGTGHFNSDPDHIVFHSNSSIPKHFVHWRVPRNDSFTVTDDGLQIVPTRNNLTGVPYATGEDIVFSGQRGSSLIARHQTHPLFSFSVDLDFAPTQIEQEAGISVFLTQVNHIDVSLCLFAPSDLRLRLRAEGSNSQPLESNISLPTGWSTSLPITLHIIAETPDSYRFAASQGRSGLLTIGEASSALVSGGNGSYTCGAIY</sequence>
<keyword evidence="2 4" id="KW-0378">Hydrolase</keyword>
<dbReference type="InterPro" id="IPR023296">
    <property type="entry name" value="Glyco_hydro_beta-prop_sf"/>
</dbReference>
<dbReference type="PANTHER" id="PTHR42812">
    <property type="entry name" value="BETA-XYLOSIDASE"/>
    <property type="match status" value="1"/>
</dbReference>
<organism evidence="7 8">
    <name type="scientific">Bionectria ochroleuca</name>
    <name type="common">Gliocladium roseum</name>
    <dbReference type="NCBI Taxonomy" id="29856"/>
    <lineage>
        <taxon>Eukaryota</taxon>
        <taxon>Fungi</taxon>
        <taxon>Dikarya</taxon>
        <taxon>Ascomycota</taxon>
        <taxon>Pezizomycotina</taxon>
        <taxon>Sordariomycetes</taxon>
        <taxon>Hypocreomycetidae</taxon>
        <taxon>Hypocreales</taxon>
        <taxon>Bionectriaceae</taxon>
        <taxon>Clonostachys</taxon>
    </lineage>
</organism>
<evidence type="ECO:0000256" key="2">
    <source>
        <dbReference type="ARBA" id="ARBA00022801"/>
    </source>
</evidence>
<reference evidence="7 8" key="1">
    <citation type="submission" date="2019-06" db="EMBL/GenBank/DDBJ databases">
        <authorList>
            <person name="Broberg M."/>
        </authorList>
    </citation>
    <scope>NUCLEOTIDE SEQUENCE [LARGE SCALE GENOMIC DNA]</scope>
</reference>
<keyword evidence="8" id="KW-1185">Reference proteome</keyword>
<keyword evidence="3 4" id="KW-0326">Glycosidase</keyword>
<evidence type="ECO:0000256" key="5">
    <source>
        <dbReference type="SAM" id="SignalP"/>
    </source>
</evidence>
<proteinExistence type="inferred from homology"/>
<protein>
    <recommendedName>
        <fullName evidence="6">Beta-xylosidase C-terminal Concanavalin A-like domain-containing protein</fullName>
    </recommendedName>
</protein>
<dbReference type="InterPro" id="IPR051795">
    <property type="entry name" value="Glycosyl_Hydrlase_43"/>
</dbReference>
<feature type="domain" description="Beta-xylosidase C-terminal Concanavalin A-like" evidence="6">
    <location>
        <begin position="343"/>
        <end position="507"/>
    </location>
</feature>
<gene>
    <name evidence="7" type="ORF">CLO192961_LOCUS391421</name>
</gene>
<comment type="caution">
    <text evidence="7">The sequence shown here is derived from an EMBL/GenBank/DDBJ whole genome shotgun (WGS) entry which is preliminary data.</text>
</comment>
<dbReference type="InterPro" id="IPR006710">
    <property type="entry name" value="Glyco_hydro_43"/>
</dbReference>
<dbReference type="CDD" id="cd18833">
    <property type="entry name" value="GH43_PcXyl-like"/>
    <property type="match status" value="1"/>
</dbReference>
<dbReference type="Pfam" id="PF04616">
    <property type="entry name" value="Glyco_hydro_43"/>
    <property type="match status" value="1"/>
</dbReference>
<dbReference type="SUPFAM" id="SSF75005">
    <property type="entry name" value="Arabinanase/levansucrase/invertase"/>
    <property type="match status" value="1"/>
</dbReference>
<dbReference type="PANTHER" id="PTHR42812:SF17">
    <property type="entry name" value="BETA-XYLOSIDASE C-TERMINAL CONCANAVALIN A-LIKE DOMAIN-CONTAINING PROTEIN-RELATED"/>
    <property type="match status" value="1"/>
</dbReference>
<evidence type="ECO:0000313" key="8">
    <source>
        <dbReference type="Proteomes" id="UP000766486"/>
    </source>
</evidence>
<keyword evidence="5" id="KW-0732">Signal</keyword>
<feature type="signal peptide" evidence="5">
    <location>
        <begin position="1"/>
        <end position="21"/>
    </location>
</feature>
<evidence type="ECO:0000256" key="1">
    <source>
        <dbReference type="ARBA" id="ARBA00009865"/>
    </source>
</evidence>
<comment type="similarity">
    <text evidence="1 4">Belongs to the glycosyl hydrolase 43 family.</text>
</comment>
<dbReference type="Proteomes" id="UP000766486">
    <property type="component" value="Unassembled WGS sequence"/>
</dbReference>
<dbReference type="InterPro" id="IPR013320">
    <property type="entry name" value="ConA-like_dom_sf"/>
</dbReference>
<dbReference type="Gene3D" id="2.60.120.200">
    <property type="match status" value="1"/>
</dbReference>
<dbReference type="Pfam" id="PF17851">
    <property type="entry name" value="GH43_C2"/>
    <property type="match status" value="1"/>
</dbReference>
<evidence type="ECO:0000259" key="6">
    <source>
        <dbReference type="Pfam" id="PF17851"/>
    </source>
</evidence>
<evidence type="ECO:0000256" key="3">
    <source>
        <dbReference type="ARBA" id="ARBA00023295"/>
    </source>
</evidence>
<evidence type="ECO:0000256" key="4">
    <source>
        <dbReference type="RuleBase" id="RU361187"/>
    </source>
</evidence>